<sequence>MNDQQSEGPGAEPGTPRERAQDTDVPDAPAPFRRLRSGRRRAGGTAPWDAPAQQGDPAYSVPAQHAAEPVDPVEAVDPEPTAAHPAPAEPADEVASPELPVRDHHQAEVLQAHPPVDTENDDAAGSAAADHSTELPVNDAGAPTEDPVMGSSTVLADPEEVPEEEESPTESLLNGGHSAPGVRKRRRRRRNVIMGIVLGIFAVILAVTVLLLQNILGMWSAEDYPGPGEGEVTFTVEPGWGPSVIGGHLTEKGIVSDRKIFLEAVQEVDAENKEIHPGEYHLKYKMAAKDAATVLVGEAAEKVSYVAVKQNVRTKAVFEEISKATEIPIGDLEELNDQPEKFGLKKPVKNLEGYLHPGEYRFPLDASAQDILQEMVDATLKELTSQDVTDPAKQYRILKIASILQAEASPKDYKIVSGALDNRLKPDNKETDGLLQVDSSVIYGLNRYTLQLSKEEKADKGNKYNSYQHRGLPPTPIGSPADQAIEAAIHPDKNDYYYWVTVNTETGETKFAKTYEQHKVYQQEFRDWCADNEDTCK</sequence>
<evidence type="ECO:0000313" key="9">
    <source>
        <dbReference type="EMBL" id="SJM71905.1"/>
    </source>
</evidence>
<keyword evidence="1 7" id="KW-1003">Cell membrane</keyword>
<name>A0A1R4GUY8_9MICC</name>
<dbReference type="Gene3D" id="3.30.1490.480">
    <property type="entry name" value="Endolytic murein transglycosylase"/>
    <property type="match status" value="1"/>
</dbReference>
<proteinExistence type="inferred from homology"/>
<dbReference type="GO" id="GO:0009252">
    <property type="term" value="P:peptidoglycan biosynthetic process"/>
    <property type="evidence" value="ECO:0007669"/>
    <property type="project" value="UniProtKB-UniRule"/>
</dbReference>
<feature type="compositionally biased region" description="Acidic residues" evidence="8">
    <location>
        <begin position="157"/>
        <end position="168"/>
    </location>
</feature>
<evidence type="ECO:0000256" key="4">
    <source>
        <dbReference type="ARBA" id="ARBA00023136"/>
    </source>
</evidence>
<comment type="similarity">
    <text evidence="7">Belongs to the transglycosylase MltG family.</text>
</comment>
<dbReference type="InterPro" id="IPR003770">
    <property type="entry name" value="MLTG-like"/>
</dbReference>
<reference evidence="9 10" key="1">
    <citation type="submission" date="2017-02" db="EMBL/GenBank/DDBJ databases">
        <authorList>
            <person name="Peterson S.W."/>
        </authorList>
    </citation>
    <scope>NUCLEOTIDE SEQUENCE [LARGE SCALE GENOMIC DNA]</scope>
    <source>
        <strain evidence="9 10">B Ar 00.02</strain>
    </source>
</reference>
<keyword evidence="3 7" id="KW-1133">Transmembrane helix</keyword>
<feature type="compositionally biased region" description="Low complexity" evidence="8">
    <location>
        <begin position="66"/>
        <end position="86"/>
    </location>
</feature>
<evidence type="ECO:0000256" key="3">
    <source>
        <dbReference type="ARBA" id="ARBA00022989"/>
    </source>
</evidence>
<comment type="function">
    <text evidence="7">Functions as a peptidoglycan terminase that cleaves nascent peptidoglycan strands endolytically to terminate their elongation.</text>
</comment>
<evidence type="ECO:0000256" key="1">
    <source>
        <dbReference type="ARBA" id="ARBA00022475"/>
    </source>
</evidence>
<keyword evidence="10" id="KW-1185">Reference proteome</keyword>
<dbReference type="EC" id="4.2.2.29" evidence="7"/>
<evidence type="ECO:0000256" key="7">
    <source>
        <dbReference type="HAMAP-Rule" id="MF_02065"/>
    </source>
</evidence>
<feature type="transmembrane region" description="Helical" evidence="7">
    <location>
        <begin position="192"/>
        <end position="212"/>
    </location>
</feature>
<dbReference type="Proteomes" id="UP000195913">
    <property type="component" value="Unassembled WGS sequence"/>
</dbReference>
<evidence type="ECO:0000256" key="2">
    <source>
        <dbReference type="ARBA" id="ARBA00022692"/>
    </source>
</evidence>
<evidence type="ECO:0000256" key="6">
    <source>
        <dbReference type="ARBA" id="ARBA00023316"/>
    </source>
</evidence>
<organism evidence="9 10">
    <name type="scientific">Arthrobacter rhombi</name>
    <dbReference type="NCBI Taxonomy" id="71253"/>
    <lineage>
        <taxon>Bacteria</taxon>
        <taxon>Bacillati</taxon>
        <taxon>Actinomycetota</taxon>
        <taxon>Actinomycetes</taxon>
        <taxon>Micrococcales</taxon>
        <taxon>Micrococcaceae</taxon>
        <taxon>Arthrobacter</taxon>
    </lineage>
</organism>
<feature type="site" description="Important for catalytic activity" evidence="7">
    <location>
        <position position="407"/>
    </location>
</feature>
<dbReference type="GO" id="GO:0071555">
    <property type="term" value="P:cell wall organization"/>
    <property type="evidence" value="ECO:0007669"/>
    <property type="project" value="UniProtKB-KW"/>
</dbReference>
<keyword evidence="4 7" id="KW-0472">Membrane</keyword>
<protein>
    <recommendedName>
        <fullName evidence="7">Endolytic murein transglycosylase</fullName>
        <ecNumber evidence="7">4.2.2.29</ecNumber>
    </recommendedName>
    <alternativeName>
        <fullName evidence="7">Peptidoglycan lytic transglycosylase</fullName>
    </alternativeName>
    <alternativeName>
        <fullName evidence="7">Peptidoglycan polymerization terminase</fullName>
    </alternativeName>
</protein>
<feature type="region of interest" description="Disordered" evidence="8">
    <location>
        <begin position="115"/>
        <end position="185"/>
    </location>
</feature>
<keyword evidence="2 7" id="KW-0812">Transmembrane</keyword>
<accession>A0A1R4GUY8</accession>
<dbReference type="RefSeq" id="WP_087000678.1">
    <property type="nucleotide sequence ID" value="NZ_FUHW01000046.1"/>
</dbReference>
<gene>
    <name evidence="7" type="primary">mltG</name>
    <name evidence="9" type="ORF">FM101_13965</name>
</gene>
<dbReference type="NCBIfam" id="TIGR00247">
    <property type="entry name" value="endolytic transglycosylase MltG"/>
    <property type="match status" value="1"/>
</dbReference>
<dbReference type="PANTHER" id="PTHR30518:SF2">
    <property type="entry name" value="ENDOLYTIC MUREIN TRANSGLYCOSYLASE"/>
    <property type="match status" value="1"/>
</dbReference>
<comment type="subcellular location">
    <subcellularLocation>
        <location evidence="7">Cell membrane</location>
        <topology evidence="7">Single-pass membrane protein</topology>
    </subcellularLocation>
</comment>
<feature type="region of interest" description="Disordered" evidence="8">
    <location>
        <begin position="1"/>
        <end position="103"/>
    </location>
</feature>
<keyword evidence="5 7" id="KW-0456">Lyase</keyword>
<evidence type="ECO:0000256" key="5">
    <source>
        <dbReference type="ARBA" id="ARBA00023239"/>
    </source>
</evidence>
<evidence type="ECO:0000256" key="8">
    <source>
        <dbReference type="SAM" id="MobiDB-lite"/>
    </source>
</evidence>
<dbReference type="GO" id="GO:0005886">
    <property type="term" value="C:plasma membrane"/>
    <property type="evidence" value="ECO:0007669"/>
    <property type="project" value="UniProtKB-SubCell"/>
</dbReference>
<dbReference type="Pfam" id="PF02618">
    <property type="entry name" value="YceG"/>
    <property type="match status" value="1"/>
</dbReference>
<feature type="compositionally biased region" description="Basic residues" evidence="8">
    <location>
        <begin position="33"/>
        <end position="42"/>
    </location>
</feature>
<dbReference type="PANTHER" id="PTHR30518">
    <property type="entry name" value="ENDOLYTIC MUREIN TRANSGLYCOSYLASE"/>
    <property type="match status" value="1"/>
</dbReference>
<comment type="catalytic activity">
    <reaction evidence="7">
        <text>a peptidoglycan chain = a peptidoglycan chain with N-acetyl-1,6-anhydromuramyl-[peptide] at the reducing end + a peptidoglycan chain with N-acetylglucosamine at the non-reducing end.</text>
        <dbReference type="EC" id="4.2.2.29"/>
    </reaction>
</comment>
<dbReference type="HAMAP" id="MF_02065">
    <property type="entry name" value="MltG"/>
    <property type="match status" value="1"/>
</dbReference>
<dbReference type="EMBL" id="FUHW01000046">
    <property type="protein sequence ID" value="SJM71905.1"/>
    <property type="molecule type" value="Genomic_DNA"/>
</dbReference>
<keyword evidence="6 7" id="KW-0961">Cell wall biogenesis/degradation</keyword>
<dbReference type="GO" id="GO:0008932">
    <property type="term" value="F:lytic endotransglycosylase activity"/>
    <property type="evidence" value="ECO:0007669"/>
    <property type="project" value="UniProtKB-UniRule"/>
</dbReference>
<dbReference type="AlphaFoldDB" id="A0A1R4GUY8"/>
<evidence type="ECO:0000313" key="10">
    <source>
        <dbReference type="Proteomes" id="UP000195913"/>
    </source>
</evidence>